<comment type="caution">
    <text evidence="1">The sequence shown here is derived from an EMBL/GenBank/DDBJ whole genome shotgun (WGS) entry which is preliminary data.</text>
</comment>
<accession>X1S3Q4</accession>
<dbReference type="Pfam" id="PF02585">
    <property type="entry name" value="PIG-L"/>
    <property type="match status" value="1"/>
</dbReference>
<evidence type="ECO:0000313" key="1">
    <source>
        <dbReference type="EMBL" id="GAI73801.1"/>
    </source>
</evidence>
<gene>
    <name evidence="1" type="ORF">S12H4_18029</name>
</gene>
<dbReference type="Gene3D" id="3.40.50.10320">
    <property type="entry name" value="LmbE-like"/>
    <property type="match status" value="1"/>
</dbReference>
<feature type="non-terminal residue" evidence="1">
    <location>
        <position position="273"/>
    </location>
</feature>
<dbReference type="AlphaFoldDB" id="X1S3Q4"/>
<dbReference type="PANTHER" id="PTHR12993:SF11">
    <property type="entry name" value="N-ACETYLGLUCOSAMINYL-PHOSPHATIDYLINOSITOL DE-N-ACETYLASE"/>
    <property type="match status" value="1"/>
</dbReference>
<dbReference type="InterPro" id="IPR024078">
    <property type="entry name" value="LmbE-like_dom_sf"/>
</dbReference>
<name>X1S3Q4_9ZZZZ</name>
<dbReference type="EMBL" id="BARW01008868">
    <property type="protein sequence ID" value="GAI73801.1"/>
    <property type="molecule type" value="Genomic_DNA"/>
</dbReference>
<protein>
    <recommendedName>
        <fullName evidence="2">GlcNAc-PI de-N-acetylase</fullName>
    </recommendedName>
</protein>
<dbReference type="PANTHER" id="PTHR12993">
    <property type="entry name" value="N-ACETYLGLUCOSAMINYL-PHOSPHATIDYLINOSITOL DE-N-ACETYLASE-RELATED"/>
    <property type="match status" value="1"/>
</dbReference>
<dbReference type="GO" id="GO:0016811">
    <property type="term" value="F:hydrolase activity, acting on carbon-nitrogen (but not peptide) bonds, in linear amides"/>
    <property type="evidence" value="ECO:0007669"/>
    <property type="project" value="TreeGrafter"/>
</dbReference>
<sequence length="273" mass="30770">MVVHAHPDDEAIGTGGILAKYAAEGIRTVLVYGTRGEAGEILNPEFVPPSPGLSIKEIRALELEKALKVLRVESAHFLEYRDSGIAGSPENLNPQAFARADLKEATGRLVEIIRRIRPHVIVTYNEKGVYGHPDHIMANIVTLRAFHSAGDPGFEYSQGFDPWRPAKLYYIAIPTARLRMLYKLALERGEEPEFEPEALGTPDEKITTIIDVREYLPQKLKALYGHRSQIGPDSFFRRLPEERREEAFGYEYFVCVNGCIPKDSKEKDFFEGL</sequence>
<evidence type="ECO:0008006" key="2">
    <source>
        <dbReference type="Google" id="ProtNLM"/>
    </source>
</evidence>
<dbReference type="SUPFAM" id="SSF102588">
    <property type="entry name" value="LmbE-like"/>
    <property type="match status" value="1"/>
</dbReference>
<organism evidence="1">
    <name type="scientific">marine sediment metagenome</name>
    <dbReference type="NCBI Taxonomy" id="412755"/>
    <lineage>
        <taxon>unclassified sequences</taxon>
        <taxon>metagenomes</taxon>
        <taxon>ecological metagenomes</taxon>
    </lineage>
</organism>
<dbReference type="InterPro" id="IPR003737">
    <property type="entry name" value="GlcNAc_PI_deacetylase-related"/>
</dbReference>
<proteinExistence type="predicted"/>
<reference evidence="1" key="1">
    <citation type="journal article" date="2014" name="Front. Microbiol.">
        <title>High frequency of phylogenetically diverse reductive dehalogenase-homologous genes in deep subseafloor sedimentary metagenomes.</title>
        <authorList>
            <person name="Kawai M."/>
            <person name="Futagami T."/>
            <person name="Toyoda A."/>
            <person name="Takaki Y."/>
            <person name="Nishi S."/>
            <person name="Hori S."/>
            <person name="Arai W."/>
            <person name="Tsubouchi T."/>
            <person name="Morono Y."/>
            <person name="Uchiyama I."/>
            <person name="Ito T."/>
            <person name="Fujiyama A."/>
            <person name="Inagaki F."/>
            <person name="Takami H."/>
        </authorList>
    </citation>
    <scope>NUCLEOTIDE SEQUENCE</scope>
    <source>
        <strain evidence="1">Expedition CK06-06</strain>
    </source>
</reference>